<evidence type="ECO:0000313" key="2">
    <source>
        <dbReference type="Proteomes" id="UP001500822"/>
    </source>
</evidence>
<gene>
    <name evidence="1" type="ORF">GCM10023217_18200</name>
</gene>
<dbReference type="EMBL" id="BAABIE010000007">
    <property type="protein sequence ID" value="GAA4748413.1"/>
    <property type="molecule type" value="Genomic_DNA"/>
</dbReference>
<dbReference type="Pfam" id="PF04978">
    <property type="entry name" value="MST"/>
    <property type="match status" value="1"/>
</dbReference>
<dbReference type="InterPro" id="IPR034660">
    <property type="entry name" value="DinB/YfiT-like"/>
</dbReference>
<dbReference type="Proteomes" id="UP001500822">
    <property type="component" value="Unassembled WGS sequence"/>
</dbReference>
<accession>A0ABP8Z767</accession>
<name>A0ABP8Z767_9ACTN</name>
<protein>
    <recommendedName>
        <fullName evidence="3">DUF664 domain-containing protein</fullName>
    </recommendedName>
</protein>
<keyword evidence="2" id="KW-1185">Reference proteome</keyword>
<comment type="caution">
    <text evidence="1">The sequence shown here is derived from an EMBL/GenBank/DDBJ whole genome shotgun (WGS) entry which is preliminary data.</text>
</comment>
<sequence length="167" mass="17486">MPGASERDAALEAAYAVVAGETFDTIAAVLDRCDDRTVNAVVAEVPGMNSVFALVTHLDGVIADWGGNLVAGEKIPRDRAGEFAATGTVVQARVLVDRMRERLPRYVHRALADGIADRSAIGSTRADAAAATGEFVILHLLRELTQHTGHLQICADLVAGGEAAGAR</sequence>
<proteinExistence type="predicted"/>
<reference evidence="2" key="1">
    <citation type="journal article" date="2019" name="Int. J. Syst. Evol. Microbiol.">
        <title>The Global Catalogue of Microorganisms (GCM) 10K type strain sequencing project: providing services to taxonomists for standard genome sequencing and annotation.</title>
        <authorList>
            <consortium name="The Broad Institute Genomics Platform"/>
            <consortium name="The Broad Institute Genome Sequencing Center for Infectious Disease"/>
            <person name="Wu L."/>
            <person name="Ma J."/>
        </authorList>
    </citation>
    <scope>NUCLEOTIDE SEQUENCE [LARGE SCALE GENOMIC DNA]</scope>
    <source>
        <strain evidence="2">JCM 18077</strain>
    </source>
</reference>
<dbReference type="RefSeq" id="WP_345313249.1">
    <property type="nucleotide sequence ID" value="NZ_BAABIE010000007.1"/>
</dbReference>
<evidence type="ECO:0008006" key="3">
    <source>
        <dbReference type="Google" id="ProtNLM"/>
    </source>
</evidence>
<dbReference type="InterPro" id="IPR007061">
    <property type="entry name" value="MST-like"/>
</dbReference>
<organism evidence="1 2">
    <name type="scientific">Gordonia alkaliphila</name>
    <dbReference type="NCBI Taxonomy" id="1053547"/>
    <lineage>
        <taxon>Bacteria</taxon>
        <taxon>Bacillati</taxon>
        <taxon>Actinomycetota</taxon>
        <taxon>Actinomycetes</taxon>
        <taxon>Mycobacteriales</taxon>
        <taxon>Gordoniaceae</taxon>
        <taxon>Gordonia</taxon>
    </lineage>
</organism>
<evidence type="ECO:0000313" key="1">
    <source>
        <dbReference type="EMBL" id="GAA4748413.1"/>
    </source>
</evidence>
<dbReference type="SUPFAM" id="SSF109854">
    <property type="entry name" value="DinB/YfiT-like putative metalloenzymes"/>
    <property type="match status" value="1"/>
</dbReference>
<dbReference type="Gene3D" id="1.20.120.450">
    <property type="entry name" value="dinb family like domain"/>
    <property type="match status" value="1"/>
</dbReference>